<organism evidence="11 12">
    <name type="scientific">Bemisia tabaci</name>
    <name type="common">Sweetpotato whitefly</name>
    <name type="synonym">Aleurodes tabaci</name>
    <dbReference type="NCBI Taxonomy" id="7038"/>
    <lineage>
        <taxon>Eukaryota</taxon>
        <taxon>Metazoa</taxon>
        <taxon>Ecdysozoa</taxon>
        <taxon>Arthropoda</taxon>
        <taxon>Hexapoda</taxon>
        <taxon>Insecta</taxon>
        <taxon>Pterygota</taxon>
        <taxon>Neoptera</taxon>
        <taxon>Paraneoptera</taxon>
        <taxon>Hemiptera</taxon>
        <taxon>Sternorrhyncha</taxon>
        <taxon>Aleyrodoidea</taxon>
        <taxon>Aleyrodidae</taxon>
        <taxon>Aleyrodinae</taxon>
        <taxon>Bemisia</taxon>
    </lineage>
</organism>
<dbReference type="GO" id="GO:0043161">
    <property type="term" value="P:proteasome-mediated ubiquitin-dependent protein catabolic process"/>
    <property type="evidence" value="ECO:0007669"/>
    <property type="project" value="TreeGrafter"/>
</dbReference>
<dbReference type="GO" id="GO:0071218">
    <property type="term" value="P:cellular response to misfolded protein"/>
    <property type="evidence" value="ECO:0007669"/>
    <property type="project" value="TreeGrafter"/>
</dbReference>
<evidence type="ECO:0000256" key="3">
    <source>
        <dbReference type="ARBA" id="ARBA00022679"/>
    </source>
</evidence>
<sequence length="290" mass="33777">MSKYTYSTANPSDRDLKEQGNKLFSSRKYDEAVSCYSKAIIKNPSIPTYFTNRALCYLKLKRYDLTCNDCRRALDMDPHLVKGHFFMGQALFESESYDEAVKHLQRALDLAKEQKLNFGDDIASLLRAARKKRWNTAEERRIAQEIELLTYLNRLIVEDTEKKVAKVKMESGTGGMDELSIAKIKEYENKGVSYSTELNNLFAKNDERRRKRDVPDYLCGKISFEILREPVITPSGITYERKEIEEHLQRVGHFDPVTRIKLTQDQLIPNFAMKDVVDTFIQENEWALDY</sequence>
<dbReference type="Proteomes" id="UP001152759">
    <property type="component" value="Chromosome 2"/>
</dbReference>
<evidence type="ECO:0000259" key="10">
    <source>
        <dbReference type="PROSITE" id="PS51698"/>
    </source>
</evidence>
<dbReference type="FunFam" id="3.30.40.10:FF:000124">
    <property type="entry name" value="STIP1 homology and U box-containing protein 1"/>
    <property type="match status" value="1"/>
</dbReference>
<evidence type="ECO:0000313" key="12">
    <source>
        <dbReference type="Proteomes" id="UP001152759"/>
    </source>
</evidence>
<dbReference type="OrthoDB" id="629492at2759"/>
<evidence type="ECO:0000256" key="5">
    <source>
        <dbReference type="ARBA" id="ARBA00022786"/>
    </source>
</evidence>
<dbReference type="AlphaFoldDB" id="A0A9P0A5Q6"/>
<dbReference type="Gene3D" id="3.30.40.10">
    <property type="entry name" value="Zinc/RING finger domain, C3HC4 (zinc finger)"/>
    <property type="match status" value="1"/>
</dbReference>
<feature type="domain" description="U-box" evidence="10">
    <location>
        <begin position="213"/>
        <end position="287"/>
    </location>
</feature>
<dbReference type="Gene3D" id="6.10.140.2020">
    <property type="match status" value="1"/>
</dbReference>
<reference evidence="11" key="1">
    <citation type="submission" date="2021-12" db="EMBL/GenBank/DDBJ databases">
        <authorList>
            <person name="King R."/>
        </authorList>
    </citation>
    <scope>NUCLEOTIDE SEQUENCE</scope>
</reference>
<dbReference type="Pfam" id="PF04564">
    <property type="entry name" value="U-box"/>
    <property type="match status" value="1"/>
</dbReference>
<dbReference type="GO" id="GO:0061630">
    <property type="term" value="F:ubiquitin protein ligase activity"/>
    <property type="evidence" value="ECO:0007669"/>
    <property type="project" value="UniProtKB-EC"/>
</dbReference>
<dbReference type="CDD" id="cd16654">
    <property type="entry name" value="RING-Ubox_CHIP"/>
    <property type="match status" value="1"/>
</dbReference>
<keyword evidence="4" id="KW-0677">Repeat</keyword>
<evidence type="ECO:0000256" key="7">
    <source>
        <dbReference type="ARBA" id="ARBA00044534"/>
    </source>
</evidence>
<dbReference type="SMART" id="SM00028">
    <property type="entry name" value="TPR"/>
    <property type="match status" value="3"/>
</dbReference>
<keyword evidence="12" id="KW-1185">Reference proteome</keyword>
<accession>A0A9P0A5Q6</accession>
<evidence type="ECO:0000256" key="2">
    <source>
        <dbReference type="ARBA" id="ARBA00012483"/>
    </source>
</evidence>
<dbReference type="KEGG" id="btab:109032485"/>
<dbReference type="GO" id="GO:0006515">
    <property type="term" value="P:protein quality control for misfolded or incompletely synthesized proteins"/>
    <property type="evidence" value="ECO:0007669"/>
    <property type="project" value="TreeGrafter"/>
</dbReference>
<dbReference type="PANTHER" id="PTHR46803">
    <property type="entry name" value="E3 UBIQUITIN-PROTEIN LIGASE CHIP"/>
    <property type="match status" value="1"/>
</dbReference>
<dbReference type="SMART" id="SM00504">
    <property type="entry name" value="Ubox"/>
    <property type="match status" value="1"/>
</dbReference>
<comment type="catalytic activity">
    <reaction evidence="1">
        <text>S-ubiquitinyl-[E2 ubiquitin-conjugating enzyme]-L-cysteine + [acceptor protein]-L-lysine = [E2 ubiquitin-conjugating enzyme]-L-cysteine + N(6)-ubiquitinyl-[acceptor protein]-L-lysine.</text>
        <dbReference type="EC" id="2.3.2.27"/>
    </reaction>
</comment>
<dbReference type="PROSITE" id="PS51698">
    <property type="entry name" value="U_BOX"/>
    <property type="match status" value="1"/>
</dbReference>
<evidence type="ECO:0000256" key="1">
    <source>
        <dbReference type="ARBA" id="ARBA00000900"/>
    </source>
</evidence>
<dbReference type="InterPro" id="IPR011990">
    <property type="entry name" value="TPR-like_helical_dom_sf"/>
</dbReference>
<keyword evidence="3" id="KW-0808">Transferase</keyword>
<evidence type="ECO:0000256" key="4">
    <source>
        <dbReference type="ARBA" id="ARBA00022737"/>
    </source>
</evidence>
<dbReference type="PANTHER" id="PTHR46803:SF2">
    <property type="entry name" value="E3 UBIQUITIN-PROTEIN LIGASE CHIP"/>
    <property type="match status" value="1"/>
</dbReference>
<dbReference type="GO" id="GO:0051087">
    <property type="term" value="F:protein-folding chaperone binding"/>
    <property type="evidence" value="ECO:0007669"/>
    <property type="project" value="TreeGrafter"/>
</dbReference>
<evidence type="ECO:0000256" key="8">
    <source>
        <dbReference type="ARBA" id="ARBA00044543"/>
    </source>
</evidence>
<dbReference type="InterPro" id="IPR003613">
    <property type="entry name" value="Ubox_domain"/>
</dbReference>
<dbReference type="GO" id="GO:0030018">
    <property type="term" value="C:Z disc"/>
    <property type="evidence" value="ECO:0007669"/>
    <property type="project" value="TreeGrafter"/>
</dbReference>
<dbReference type="Gene3D" id="1.25.40.10">
    <property type="entry name" value="Tetratricopeptide repeat domain"/>
    <property type="match status" value="1"/>
</dbReference>
<dbReference type="EC" id="2.3.2.27" evidence="2"/>
<dbReference type="GO" id="GO:0000209">
    <property type="term" value="P:protein polyubiquitination"/>
    <property type="evidence" value="ECO:0007669"/>
    <property type="project" value="TreeGrafter"/>
</dbReference>
<feature type="repeat" description="TPR" evidence="9">
    <location>
        <begin position="81"/>
        <end position="114"/>
    </location>
</feature>
<dbReference type="InterPro" id="IPR013083">
    <property type="entry name" value="Znf_RING/FYVE/PHD"/>
</dbReference>
<dbReference type="GO" id="GO:0045862">
    <property type="term" value="P:positive regulation of proteolysis"/>
    <property type="evidence" value="ECO:0007669"/>
    <property type="project" value="TreeGrafter"/>
</dbReference>
<dbReference type="EMBL" id="OU963863">
    <property type="protein sequence ID" value="CAH0384627.1"/>
    <property type="molecule type" value="Genomic_DNA"/>
</dbReference>
<dbReference type="PROSITE" id="PS50005">
    <property type="entry name" value="TPR"/>
    <property type="match status" value="1"/>
</dbReference>
<dbReference type="InterPro" id="IPR041312">
    <property type="entry name" value="CHIP_TPR_N"/>
</dbReference>
<gene>
    <name evidence="11" type="ORF">BEMITA_LOCUS3930</name>
</gene>
<proteinExistence type="predicted"/>
<name>A0A9P0A5Q6_BEMTA</name>
<evidence type="ECO:0000256" key="6">
    <source>
        <dbReference type="ARBA" id="ARBA00022803"/>
    </source>
</evidence>
<evidence type="ECO:0000313" key="11">
    <source>
        <dbReference type="EMBL" id="CAH0384627.1"/>
    </source>
</evidence>
<dbReference type="SUPFAM" id="SSF48452">
    <property type="entry name" value="TPR-like"/>
    <property type="match status" value="1"/>
</dbReference>
<dbReference type="Pfam" id="PF18391">
    <property type="entry name" value="CHIP_TPR_N"/>
    <property type="match status" value="1"/>
</dbReference>
<protein>
    <recommendedName>
        <fullName evidence="7">E3 ubiquitin-protein ligase CHIP</fullName>
        <ecNumber evidence="2">2.3.2.27</ecNumber>
    </recommendedName>
    <alternativeName>
        <fullName evidence="8">RING-type E3 ubiquitin transferase CHIP</fullName>
    </alternativeName>
</protein>
<dbReference type="SUPFAM" id="SSF57850">
    <property type="entry name" value="RING/U-box"/>
    <property type="match status" value="1"/>
</dbReference>
<dbReference type="InterPro" id="IPR019734">
    <property type="entry name" value="TPR_rpt"/>
</dbReference>
<keyword evidence="6 9" id="KW-0802">TPR repeat</keyword>
<evidence type="ECO:0000256" key="9">
    <source>
        <dbReference type="PROSITE-ProRule" id="PRU00339"/>
    </source>
</evidence>
<dbReference type="InterPro" id="IPR045202">
    <property type="entry name" value="CHIP_RING-Ubox"/>
</dbReference>
<keyword evidence="5" id="KW-0833">Ubl conjugation pathway</keyword>
<dbReference type="Pfam" id="PF12895">
    <property type="entry name" value="ANAPC3"/>
    <property type="match status" value="1"/>
</dbReference>